<dbReference type="SUPFAM" id="SSF54106">
    <property type="entry name" value="LysM domain"/>
    <property type="match status" value="1"/>
</dbReference>
<dbReference type="InterPro" id="IPR051056">
    <property type="entry name" value="Glycosyl_Hydrolase_73"/>
</dbReference>
<proteinExistence type="predicted"/>
<dbReference type="InterPro" id="IPR036779">
    <property type="entry name" value="LysM_dom_sf"/>
</dbReference>
<dbReference type="EMBL" id="OCMF01000001">
    <property type="protein sequence ID" value="SOC78866.1"/>
    <property type="molecule type" value="Genomic_DNA"/>
</dbReference>
<evidence type="ECO:0000256" key="2">
    <source>
        <dbReference type="ARBA" id="ARBA00022638"/>
    </source>
</evidence>
<feature type="domain" description="LysM" evidence="5">
    <location>
        <begin position="215"/>
        <end position="258"/>
    </location>
</feature>
<dbReference type="GO" id="GO:0031640">
    <property type="term" value="P:killing of cells of another organism"/>
    <property type="evidence" value="ECO:0007669"/>
    <property type="project" value="UniProtKB-KW"/>
</dbReference>
<protein>
    <recommendedName>
        <fullName evidence="4">Peptidoglycan hydrolase</fullName>
    </recommendedName>
</protein>
<evidence type="ECO:0000259" key="5">
    <source>
        <dbReference type="PROSITE" id="PS51782"/>
    </source>
</evidence>
<dbReference type="PROSITE" id="PS51782">
    <property type="entry name" value="LYSM"/>
    <property type="match status" value="1"/>
</dbReference>
<dbReference type="PANTHER" id="PTHR33308:SF9">
    <property type="entry name" value="PEPTIDOGLYCAN HYDROLASE FLGJ"/>
    <property type="match status" value="1"/>
</dbReference>
<evidence type="ECO:0000313" key="6">
    <source>
        <dbReference type="EMBL" id="SOC78866.1"/>
    </source>
</evidence>
<keyword evidence="2" id="KW-0081">Bacteriolytic enzyme</keyword>
<evidence type="ECO:0000313" key="7">
    <source>
        <dbReference type="Proteomes" id="UP000219193"/>
    </source>
</evidence>
<dbReference type="CDD" id="cd00118">
    <property type="entry name" value="LysM"/>
    <property type="match status" value="1"/>
</dbReference>
<evidence type="ECO:0000256" key="3">
    <source>
        <dbReference type="ARBA" id="ARBA00022801"/>
    </source>
</evidence>
<name>A0A285X1I3_9FLAO</name>
<dbReference type="PANTHER" id="PTHR33308">
    <property type="entry name" value="PEPTIDOGLYCAN HYDROLASE FLGJ"/>
    <property type="match status" value="1"/>
</dbReference>
<dbReference type="Gene3D" id="1.10.530.10">
    <property type="match status" value="1"/>
</dbReference>
<dbReference type="GO" id="GO:0042742">
    <property type="term" value="P:defense response to bacterium"/>
    <property type="evidence" value="ECO:0007669"/>
    <property type="project" value="UniProtKB-KW"/>
</dbReference>
<keyword evidence="1" id="KW-0929">Antimicrobial</keyword>
<organism evidence="6 7">
    <name type="scientific">Salinimicrobium sediminis</name>
    <dbReference type="NCBI Taxonomy" id="1343891"/>
    <lineage>
        <taxon>Bacteria</taxon>
        <taxon>Pseudomonadati</taxon>
        <taxon>Bacteroidota</taxon>
        <taxon>Flavobacteriia</taxon>
        <taxon>Flavobacteriales</taxon>
        <taxon>Flavobacteriaceae</taxon>
        <taxon>Salinimicrobium</taxon>
    </lineage>
</organism>
<dbReference type="AlphaFoldDB" id="A0A285X1I3"/>
<dbReference type="SMART" id="SM00047">
    <property type="entry name" value="LYZ2"/>
    <property type="match status" value="1"/>
</dbReference>
<dbReference type="Pfam" id="PF01832">
    <property type="entry name" value="Glucosaminidase"/>
    <property type="match status" value="1"/>
</dbReference>
<dbReference type="Proteomes" id="UP000219193">
    <property type="component" value="Unassembled WGS sequence"/>
</dbReference>
<dbReference type="Pfam" id="PF01476">
    <property type="entry name" value="LysM"/>
    <property type="match status" value="1"/>
</dbReference>
<dbReference type="Gene3D" id="3.10.350.10">
    <property type="entry name" value="LysM domain"/>
    <property type="match status" value="1"/>
</dbReference>
<evidence type="ECO:0000256" key="1">
    <source>
        <dbReference type="ARBA" id="ARBA00022529"/>
    </source>
</evidence>
<dbReference type="SMART" id="SM00257">
    <property type="entry name" value="LysM"/>
    <property type="match status" value="1"/>
</dbReference>
<keyword evidence="7" id="KW-1185">Reference proteome</keyword>
<keyword evidence="3" id="KW-0378">Hydrolase</keyword>
<dbReference type="InterPro" id="IPR002901">
    <property type="entry name" value="MGlyc_endo_b_GlcNAc-like_dom"/>
</dbReference>
<dbReference type="GO" id="GO:0004040">
    <property type="term" value="F:amidase activity"/>
    <property type="evidence" value="ECO:0007669"/>
    <property type="project" value="InterPro"/>
</dbReference>
<reference evidence="7" key="1">
    <citation type="submission" date="2017-09" db="EMBL/GenBank/DDBJ databases">
        <authorList>
            <person name="Varghese N."/>
            <person name="Submissions S."/>
        </authorList>
    </citation>
    <scope>NUCLEOTIDE SEQUENCE [LARGE SCALE GENOMIC DNA]</scope>
    <source>
        <strain evidence="7">CGMCC 1.12641</strain>
    </source>
</reference>
<evidence type="ECO:0000256" key="4">
    <source>
        <dbReference type="ARBA" id="ARBA00032108"/>
    </source>
</evidence>
<sequence>MLMFSVACGTGKKARQQTTNKERDIPAVVDKNAPVKEKTQVPSTPRTYSDKIEAYIHEFAPIAREEMELYKIPASITLAQGILESGAGEGELTRKANNHFGIKCHGWNGGSVYHDDDRSQECFRKYKDPKYSYRDHSLFLTERKRYAALFDLDITDYKGWARGLRAAGYATDRKYPDKLISLIERYQLYRYDGDSPVRDVIAYSEPERERISAARAYTVKQGDTLYSIAKRHNLSVEQLQKMNNLRDTNIGIGQTLYVSQ</sequence>
<gene>
    <name evidence="6" type="ORF">SAMN06296241_0385</name>
</gene>
<accession>A0A285X1I3</accession>
<dbReference type="InterPro" id="IPR018392">
    <property type="entry name" value="LysM"/>
</dbReference>